<dbReference type="EMBL" id="JROI01000010">
    <property type="protein sequence ID" value="KGI78371.1"/>
    <property type="molecule type" value="Genomic_DNA"/>
</dbReference>
<dbReference type="Proteomes" id="UP000029708">
    <property type="component" value="Unassembled WGS sequence"/>
</dbReference>
<name>A0A099CXI2_9GAMM</name>
<dbReference type="PANTHER" id="PTHR43056">
    <property type="entry name" value="PEPTIDASE S9 PROLYL OLIGOPEPTIDASE"/>
    <property type="match status" value="1"/>
</dbReference>
<comment type="caution">
    <text evidence="3">The sequence shown here is derived from an EMBL/GenBank/DDBJ whole genome shotgun (WGS) entry which is preliminary data.</text>
</comment>
<dbReference type="InterPro" id="IPR000383">
    <property type="entry name" value="Xaa-Pro-like_dom"/>
</dbReference>
<feature type="domain" description="Xaa-Pro dipeptidyl-peptidase C-terminal" evidence="2">
    <location>
        <begin position="371"/>
        <end position="638"/>
    </location>
</feature>
<dbReference type="PANTHER" id="PTHR43056:SF10">
    <property type="entry name" value="COCE_NOND FAMILY, PUTATIVE (AFU_ORTHOLOGUE AFUA_7G00600)-RELATED"/>
    <property type="match status" value="1"/>
</dbReference>
<dbReference type="STRING" id="1543381.LF63_0105230"/>
<dbReference type="NCBIfam" id="TIGR00976">
    <property type="entry name" value="CocE_NonD"/>
    <property type="match status" value="1"/>
</dbReference>
<dbReference type="InterPro" id="IPR008979">
    <property type="entry name" value="Galactose-bd-like_sf"/>
</dbReference>
<dbReference type="InterPro" id="IPR050585">
    <property type="entry name" value="Xaa-Pro_dipeptidyl-ppase/CocE"/>
</dbReference>
<dbReference type="SUPFAM" id="SSF53474">
    <property type="entry name" value="alpha/beta-Hydrolases"/>
    <property type="match status" value="1"/>
</dbReference>
<dbReference type="GO" id="GO:0008239">
    <property type="term" value="F:dipeptidyl-peptidase activity"/>
    <property type="evidence" value="ECO:0007669"/>
    <property type="project" value="InterPro"/>
</dbReference>
<dbReference type="HOGENOM" id="CLU_015590_5_0_6"/>
<organism evidence="3 4">
    <name type="scientific">Oleiagrimonas soli</name>
    <dbReference type="NCBI Taxonomy" id="1543381"/>
    <lineage>
        <taxon>Bacteria</taxon>
        <taxon>Pseudomonadati</taxon>
        <taxon>Pseudomonadota</taxon>
        <taxon>Gammaproteobacteria</taxon>
        <taxon>Lysobacterales</taxon>
        <taxon>Rhodanobacteraceae</taxon>
        <taxon>Oleiagrimonas</taxon>
    </lineage>
</organism>
<dbReference type="InterPro" id="IPR029058">
    <property type="entry name" value="AB_hydrolase_fold"/>
</dbReference>
<sequence length="645" mass="72290">MVGGCLTIASQAAVALRPLYPQLKSETPTQFKPSREAFDYTIRDVMIPMRDGVHLHTVIVIPKGAKDAPILLTRTPYDASGMVTHMVDGHQSAHMGPALQGYDNAVDTIIDGGYIRVIQDIRGKYGSEGDYVMNRPLRGPLNDTPVDESTDTWDTIDWLVKHLPESNGKVGILGISYDGFEPLMALVHPHPALKVSVPMNPMVDGWMGDDWFHHGAFRQQNMPYIYEQEATRDNTQHWWSAFHDDYDLYMHYGSAGAMGKAYGMEQLGFWNKIVEHPAYDSFWQQQAMDKVLAKQPLKVPVMLVHSLWDQEDIYGAPAVYRALKPKDTHNDMVYLVMGPWHHGQEIEDASSLGALKFGSDTGAYFRKHILAPFLAHYLKDDAPPNPVAPVTAYRTGANRWERLQSWPSGCASGCSIQATPFYLHADGKAGFAAPTASEAKDTSYVSDPAKPVPYRARPSQPVGYDGGLTWPQWLVDDQRTFSGRTDVATFVSPVLDHDVTIAGMPKVHLVASTSGSDSDWVVKLIDVYPDQVAGDPQMGGYQLAVAMDIFRGRYRESYAHPQPLTPNKPLLYRFDLPTANHMFRKGHRIMVQVQSSWFPLYDRNPQTYVKNIFFAKPSDYVKATQRIYHAPGEASYVELPMVEKR</sequence>
<dbReference type="Gene3D" id="1.10.3020.10">
    <property type="entry name" value="alpha-amino acid ester hydrolase ( Helical cap domain)"/>
    <property type="match status" value="1"/>
</dbReference>
<dbReference type="InterPro" id="IPR005674">
    <property type="entry name" value="CocE/Ser_esterase"/>
</dbReference>
<proteinExistence type="predicted"/>
<dbReference type="Gene3D" id="2.60.120.260">
    <property type="entry name" value="Galactose-binding domain-like"/>
    <property type="match status" value="1"/>
</dbReference>
<gene>
    <name evidence="3" type="ORF">LF63_0105230</name>
</gene>
<evidence type="ECO:0000259" key="2">
    <source>
        <dbReference type="SMART" id="SM00939"/>
    </source>
</evidence>
<evidence type="ECO:0000313" key="4">
    <source>
        <dbReference type="Proteomes" id="UP000029708"/>
    </source>
</evidence>
<dbReference type="SUPFAM" id="SSF49785">
    <property type="entry name" value="Galactose-binding domain-like"/>
    <property type="match status" value="1"/>
</dbReference>
<protein>
    <submittedName>
        <fullName evidence="3">Glutaryl-7-ACA acylase</fullName>
    </submittedName>
</protein>
<dbReference type="Pfam" id="PF02129">
    <property type="entry name" value="Peptidase_S15"/>
    <property type="match status" value="1"/>
</dbReference>
<dbReference type="AlphaFoldDB" id="A0A099CXI2"/>
<keyword evidence="1" id="KW-0378">Hydrolase</keyword>
<dbReference type="Pfam" id="PF08530">
    <property type="entry name" value="PepX_C"/>
    <property type="match status" value="1"/>
</dbReference>
<evidence type="ECO:0000313" key="3">
    <source>
        <dbReference type="EMBL" id="KGI78371.1"/>
    </source>
</evidence>
<reference evidence="3 4" key="1">
    <citation type="submission" date="2014-09" db="EMBL/GenBank/DDBJ databases">
        <title>Xanthomonadaceae 3.5X direct submission.</title>
        <authorList>
            <person name="Fang T."/>
            <person name="Wang H."/>
        </authorList>
    </citation>
    <scope>NUCLEOTIDE SEQUENCE [LARGE SCALE GENOMIC DNA]</scope>
    <source>
        <strain evidence="3 4">3.5X</strain>
    </source>
</reference>
<keyword evidence="4" id="KW-1185">Reference proteome</keyword>
<accession>A0A099CXI2</accession>
<dbReference type="SMART" id="SM00939">
    <property type="entry name" value="PepX_C"/>
    <property type="match status" value="1"/>
</dbReference>
<evidence type="ECO:0000256" key="1">
    <source>
        <dbReference type="ARBA" id="ARBA00022801"/>
    </source>
</evidence>
<dbReference type="Gene3D" id="3.40.50.1820">
    <property type="entry name" value="alpha/beta hydrolase"/>
    <property type="match status" value="1"/>
</dbReference>
<dbReference type="InterPro" id="IPR013736">
    <property type="entry name" value="Xaa-Pro_dipept_C"/>
</dbReference>